<dbReference type="OrthoDB" id="337182at2"/>
<dbReference type="Proteomes" id="UP000298097">
    <property type="component" value="Unassembled WGS sequence"/>
</dbReference>
<dbReference type="EMBL" id="RQEY01000024">
    <property type="protein sequence ID" value="TGK36289.1"/>
    <property type="molecule type" value="Genomic_DNA"/>
</dbReference>
<name>A0A4R9GWY1_9LEPT</name>
<accession>A0A4R9GWY1</accession>
<evidence type="ECO:0000313" key="3">
    <source>
        <dbReference type="Proteomes" id="UP000298097"/>
    </source>
</evidence>
<dbReference type="AlphaFoldDB" id="A0A4R9GWY1"/>
<evidence type="ECO:0000313" key="2">
    <source>
        <dbReference type="EMBL" id="TGK36289.1"/>
    </source>
</evidence>
<keyword evidence="3" id="KW-1185">Reference proteome</keyword>
<dbReference type="GO" id="GO:0016887">
    <property type="term" value="F:ATP hydrolysis activity"/>
    <property type="evidence" value="ECO:0007669"/>
    <property type="project" value="InterPro"/>
</dbReference>
<sequence>MALAVTEHRNEKNQKLIITPDDFYYELYQEAWDLDTLIMACTQWGKTEWAIVTMLALAEFGLAHFYVLPTENDRNKFLSGKLEKCISFSPYYQDRMRDLPDLEVDNKSMKIYGGVNLTFVGSNAPSGFTMVTADAATIDEEDQCEPANVPMAEERLSFSDYRIRRWISNPTHNGKGISKRWRKSDQRNWNIHHRDVCGHDLKPDFFKHVADITGKPYDKDWRPGLEPRLICDKCGRPVDRKGPGFWEKTADSDIRGYQVSKIFAGKVSLMEIIDRYKEGLQDDVALQRFYNGDLGLPYTAAGTQITKEILDANIDPNYRFPQTHRGQCLIGIDPGSRIHFSIWYQNFDKEKWDLVFAGWTTRKEGLFEVIARYNVCIGAIDAGPELQLVRDLKEKYPWMYSVTYNSGPTARTETKERVNVNDRTMVVNRTFEMDEVKSFFAKKHARLPMNIESHDSGDFYNHMQAPVRTYDEKGDRYTWNEGTDADHYFHTCVYFNQARKLWVYMRNTGGSEGEVRL</sequence>
<dbReference type="InterPro" id="IPR046453">
    <property type="entry name" value="GpA_ATPase"/>
</dbReference>
<organism evidence="2 3">
    <name type="scientific">Leptospira andrefontaineae</name>
    <dbReference type="NCBI Taxonomy" id="2484976"/>
    <lineage>
        <taxon>Bacteria</taxon>
        <taxon>Pseudomonadati</taxon>
        <taxon>Spirochaetota</taxon>
        <taxon>Spirochaetia</taxon>
        <taxon>Leptospirales</taxon>
        <taxon>Leptospiraceae</taxon>
        <taxon>Leptospira</taxon>
    </lineage>
</organism>
<protein>
    <submittedName>
        <fullName evidence="2">Terminase</fullName>
    </submittedName>
</protein>
<dbReference type="Pfam" id="PF05876">
    <property type="entry name" value="GpA_ATPase"/>
    <property type="match status" value="1"/>
</dbReference>
<gene>
    <name evidence="2" type="ORF">EHO65_18170</name>
</gene>
<evidence type="ECO:0000259" key="1">
    <source>
        <dbReference type="Pfam" id="PF05876"/>
    </source>
</evidence>
<comment type="caution">
    <text evidence="2">The sequence shown here is derived from an EMBL/GenBank/DDBJ whole genome shotgun (WGS) entry which is preliminary data.</text>
</comment>
<proteinExistence type="predicted"/>
<feature type="domain" description="Phage terminase large subunit GpA ATPase" evidence="1">
    <location>
        <begin position="37"/>
        <end position="237"/>
    </location>
</feature>
<reference evidence="2" key="1">
    <citation type="journal article" date="2019" name="PLoS Negl. Trop. Dis.">
        <title>Revisiting the worldwide diversity of Leptospira species in the environment.</title>
        <authorList>
            <person name="Vincent A.T."/>
            <person name="Schiettekatte O."/>
            <person name="Bourhy P."/>
            <person name="Veyrier F.J."/>
            <person name="Picardeau M."/>
        </authorList>
    </citation>
    <scope>NUCLEOTIDE SEQUENCE [LARGE SCALE GENOMIC DNA]</scope>
    <source>
        <strain evidence="2">201800301</strain>
    </source>
</reference>